<dbReference type="Gene3D" id="1.10.10.10">
    <property type="entry name" value="Winged helix-like DNA-binding domain superfamily/Winged helix DNA-binding domain"/>
    <property type="match status" value="2"/>
</dbReference>
<feature type="compositionally biased region" description="Acidic residues" evidence="6">
    <location>
        <begin position="165"/>
        <end position="176"/>
    </location>
</feature>
<evidence type="ECO:0000313" key="11">
    <source>
        <dbReference type="Proteomes" id="UP000316252"/>
    </source>
</evidence>
<dbReference type="AlphaFoldDB" id="A0A506XUV7"/>
<evidence type="ECO:0000313" key="10">
    <source>
        <dbReference type="EMBL" id="TPW76501.1"/>
    </source>
</evidence>
<feature type="compositionally biased region" description="Gly residues" evidence="6">
    <location>
        <begin position="1"/>
        <end position="12"/>
    </location>
</feature>
<feature type="domain" description="RecX second three-helical" evidence="7">
    <location>
        <begin position="245"/>
        <end position="286"/>
    </location>
</feature>
<proteinExistence type="inferred from homology"/>
<accession>A0A506XUV7</accession>
<dbReference type="GO" id="GO:0006282">
    <property type="term" value="P:regulation of DNA repair"/>
    <property type="evidence" value="ECO:0007669"/>
    <property type="project" value="UniProtKB-UniRule"/>
</dbReference>
<evidence type="ECO:0000256" key="3">
    <source>
        <dbReference type="ARBA" id="ARBA00018111"/>
    </source>
</evidence>
<organism evidence="10 11">
    <name type="scientific">Schumannella soli</name>
    <dbReference type="NCBI Taxonomy" id="2590779"/>
    <lineage>
        <taxon>Bacteria</taxon>
        <taxon>Bacillati</taxon>
        <taxon>Actinomycetota</taxon>
        <taxon>Actinomycetes</taxon>
        <taxon>Micrococcales</taxon>
        <taxon>Microbacteriaceae</taxon>
        <taxon>Schumannella</taxon>
    </lineage>
</organism>
<dbReference type="RefSeq" id="WP_141163855.1">
    <property type="nucleotide sequence ID" value="NZ_VHQG01000002.1"/>
</dbReference>
<evidence type="ECO:0000259" key="7">
    <source>
        <dbReference type="Pfam" id="PF02631"/>
    </source>
</evidence>
<feature type="domain" description="RecX third three-helical" evidence="8">
    <location>
        <begin position="293"/>
        <end position="339"/>
    </location>
</feature>
<sequence>MSDSGNGNGNGTRGDEGWYRGAETDEAALGDASSNSADARLAPVTWLPGARDAQRTETAAAPRGGDELPTLATVLGEVDELLERRRARMGASRHPARGAAGAGVGADHDGDAGGGASDRTGASDARNSSGAAARRSATGDGDPEWATPGIDRAGARSSWGASSASDDDRDEDADVDDLGPLAREEQAAERAAAKAARRAENVAMHALTRRGMSRREMERVLRQREFDEGEIEAELARLESVGLLDDMALAQQLVGTLQERKGLGRTAIAAELTRRLLAPAAIEYALELVDTGDELARAREIAVKRAAQLRSLDRETAVRRLSSYLARRGYSGSTVRTAVDAALAGADRGSGVRFR</sequence>
<dbReference type="InterPro" id="IPR036388">
    <property type="entry name" value="WH-like_DNA-bd_sf"/>
</dbReference>
<evidence type="ECO:0000256" key="1">
    <source>
        <dbReference type="ARBA" id="ARBA00004496"/>
    </source>
</evidence>
<dbReference type="Pfam" id="PF21982">
    <property type="entry name" value="RecX_HTH1"/>
    <property type="match status" value="1"/>
</dbReference>
<reference evidence="10 11" key="1">
    <citation type="submission" date="2019-06" db="EMBL/GenBank/DDBJ databases">
        <authorList>
            <person name="Li F."/>
        </authorList>
    </citation>
    <scope>NUCLEOTIDE SEQUENCE [LARGE SCALE GENOMIC DNA]</scope>
    <source>
        <strain evidence="10 11">10F1D-1</strain>
    </source>
</reference>
<keyword evidence="11" id="KW-1185">Reference proteome</keyword>
<dbReference type="OrthoDB" id="5244465at2"/>
<dbReference type="InterPro" id="IPR053926">
    <property type="entry name" value="RecX_HTH_1st"/>
</dbReference>
<evidence type="ECO:0000256" key="4">
    <source>
        <dbReference type="ARBA" id="ARBA00022490"/>
    </source>
</evidence>
<gene>
    <name evidence="5" type="primary">recX</name>
    <name evidence="10" type="ORF">FJ657_12140</name>
</gene>
<name>A0A506XUV7_9MICO</name>
<dbReference type="Pfam" id="PF02631">
    <property type="entry name" value="RecX_HTH2"/>
    <property type="match status" value="1"/>
</dbReference>
<evidence type="ECO:0000259" key="8">
    <source>
        <dbReference type="Pfam" id="PF21981"/>
    </source>
</evidence>
<feature type="compositionally biased region" description="Low complexity" evidence="6">
    <location>
        <begin position="151"/>
        <end position="164"/>
    </location>
</feature>
<dbReference type="EMBL" id="VHQG01000002">
    <property type="protein sequence ID" value="TPW76501.1"/>
    <property type="molecule type" value="Genomic_DNA"/>
</dbReference>
<dbReference type="InterPro" id="IPR003783">
    <property type="entry name" value="Regulatory_RecX"/>
</dbReference>
<evidence type="ECO:0000256" key="2">
    <source>
        <dbReference type="ARBA" id="ARBA00009695"/>
    </source>
</evidence>
<evidence type="ECO:0000256" key="5">
    <source>
        <dbReference type="HAMAP-Rule" id="MF_01114"/>
    </source>
</evidence>
<dbReference type="Proteomes" id="UP000316252">
    <property type="component" value="Unassembled WGS sequence"/>
</dbReference>
<dbReference type="PANTHER" id="PTHR33602">
    <property type="entry name" value="REGULATORY PROTEIN RECX FAMILY PROTEIN"/>
    <property type="match status" value="1"/>
</dbReference>
<dbReference type="HAMAP" id="MF_01114">
    <property type="entry name" value="RecX"/>
    <property type="match status" value="1"/>
</dbReference>
<protein>
    <recommendedName>
        <fullName evidence="3 5">Regulatory protein RecX</fullName>
    </recommendedName>
</protein>
<evidence type="ECO:0000256" key="6">
    <source>
        <dbReference type="SAM" id="MobiDB-lite"/>
    </source>
</evidence>
<comment type="function">
    <text evidence="5">Modulates RecA activity.</text>
</comment>
<feature type="region of interest" description="Disordered" evidence="6">
    <location>
        <begin position="1"/>
        <end position="72"/>
    </location>
</feature>
<feature type="region of interest" description="Disordered" evidence="6">
    <location>
        <begin position="86"/>
        <end position="176"/>
    </location>
</feature>
<comment type="similarity">
    <text evidence="2 5">Belongs to the RecX family.</text>
</comment>
<dbReference type="InterPro" id="IPR053925">
    <property type="entry name" value="RecX_HTH_3rd"/>
</dbReference>
<feature type="compositionally biased region" description="Low complexity" evidence="6">
    <location>
        <begin position="90"/>
        <end position="99"/>
    </location>
</feature>
<dbReference type="InterPro" id="IPR053924">
    <property type="entry name" value="RecX_HTH_2nd"/>
</dbReference>
<keyword evidence="4 5" id="KW-0963">Cytoplasm</keyword>
<comment type="subcellular location">
    <subcellularLocation>
        <location evidence="1 5">Cytoplasm</location>
    </subcellularLocation>
</comment>
<dbReference type="GO" id="GO:0005737">
    <property type="term" value="C:cytoplasm"/>
    <property type="evidence" value="ECO:0007669"/>
    <property type="project" value="UniProtKB-SubCell"/>
</dbReference>
<dbReference type="Pfam" id="PF21981">
    <property type="entry name" value="RecX_HTH3"/>
    <property type="match status" value="1"/>
</dbReference>
<evidence type="ECO:0000259" key="9">
    <source>
        <dbReference type="Pfam" id="PF21982"/>
    </source>
</evidence>
<dbReference type="PANTHER" id="PTHR33602:SF1">
    <property type="entry name" value="REGULATORY PROTEIN RECX FAMILY PROTEIN"/>
    <property type="match status" value="1"/>
</dbReference>
<comment type="caution">
    <text evidence="10">The sequence shown here is derived from an EMBL/GenBank/DDBJ whole genome shotgun (WGS) entry which is preliminary data.</text>
</comment>
<feature type="compositionally biased region" description="Low complexity" evidence="6">
    <location>
        <begin position="117"/>
        <end position="140"/>
    </location>
</feature>
<feature type="domain" description="RecX first three-helical" evidence="9">
    <location>
        <begin position="201"/>
        <end position="238"/>
    </location>
</feature>